<organism evidence="1 2">
    <name type="scientific">Characodon lateralis</name>
    <dbReference type="NCBI Taxonomy" id="208331"/>
    <lineage>
        <taxon>Eukaryota</taxon>
        <taxon>Metazoa</taxon>
        <taxon>Chordata</taxon>
        <taxon>Craniata</taxon>
        <taxon>Vertebrata</taxon>
        <taxon>Euteleostomi</taxon>
        <taxon>Actinopterygii</taxon>
        <taxon>Neopterygii</taxon>
        <taxon>Teleostei</taxon>
        <taxon>Neoteleostei</taxon>
        <taxon>Acanthomorphata</taxon>
        <taxon>Ovalentaria</taxon>
        <taxon>Atherinomorphae</taxon>
        <taxon>Cyprinodontiformes</taxon>
        <taxon>Goodeidae</taxon>
        <taxon>Characodon</taxon>
    </lineage>
</organism>
<gene>
    <name evidence="1" type="ORF">CHARACLAT_018174</name>
</gene>
<evidence type="ECO:0000313" key="1">
    <source>
        <dbReference type="EMBL" id="MED6281143.1"/>
    </source>
</evidence>
<evidence type="ECO:0000313" key="2">
    <source>
        <dbReference type="Proteomes" id="UP001352852"/>
    </source>
</evidence>
<protein>
    <submittedName>
        <fullName evidence="1">Uncharacterized protein</fullName>
    </submittedName>
</protein>
<accession>A0ABU7E4I6</accession>
<reference evidence="1 2" key="1">
    <citation type="submission" date="2021-06" db="EMBL/GenBank/DDBJ databases">
        <authorList>
            <person name="Palmer J.M."/>
        </authorList>
    </citation>
    <scope>NUCLEOTIDE SEQUENCE [LARGE SCALE GENOMIC DNA]</scope>
    <source>
        <strain evidence="1 2">CL_MEX2019</strain>
        <tissue evidence="1">Muscle</tissue>
    </source>
</reference>
<name>A0ABU7E4I6_9TELE</name>
<proteinExistence type="predicted"/>
<sequence length="121" mass="13252">MLAQLVTVALQPEGPEINSWSGVILHGVCMFSLWMCKFSLGTPASSHSGKKCVLPCNRQATCPGCTPPLTQLPLEVETSFLATPHAQVGKNYGWINDVVIVFYSQCALDLQVIPFVFYYIS</sequence>
<keyword evidence="2" id="KW-1185">Reference proteome</keyword>
<comment type="caution">
    <text evidence="1">The sequence shown here is derived from an EMBL/GenBank/DDBJ whole genome shotgun (WGS) entry which is preliminary data.</text>
</comment>
<dbReference type="EMBL" id="JAHUTJ010042559">
    <property type="protein sequence ID" value="MED6281143.1"/>
    <property type="molecule type" value="Genomic_DNA"/>
</dbReference>
<dbReference type="Proteomes" id="UP001352852">
    <property type="component" value="Unassembled WGS sequence"/>
</dbReference>